<evidence type="ECO:0000313" key="1">
    <source>
        <dbReference type="Proteomes" id="UP000025227"/>
    </source>
</evidence>
<dbReference type="WBParaSite" id="HCON_00053690-00001">
    <property type="protein sequence ID" value="HCON_00053690-00001"/>
    <property type="gene ID" value="HCON_00053690"/>
</dbReference>
<sequence length="114" mass="12928">MLGDEVQNAINGGQVVRYRDTEIRGENSQGMESYVHMGRELNMMNNTAQEINRRRRAAWTAFPSIREMTDQVSDPYLKASTFSAFVQPAVCHATETWPGNKTIAKAIRTFHHAL</sequence>
<accession>A0A7I4Y496</accession>
<name>A0A7I4Y496_HAECO</name>
<dbReference type="OrthoDB" id="410104at2759"/>
<dbReference type="Proteomes" id="UP000025227">
    <property type="component" value="Unplaced"/>
</dbReference>
<dbReference type="AlphaFoldDB" id="A0A7I4Y496"/>
<evidence type="ECO:0000313" key="2">
    <source>
        <dbReference type="WBParaSite" id="HCON_00053690-00001"/>
    </source>
</evidence>
<reference evidence="2" key="1">
    <citation type="submission" date="2020-12" db="UniProtKB">
        <authorList>
            <consortium name="WormBaseParasite"/>
        </authorList>
    </citation>
    <scope>IDENTIFICATION</scope>
    <source>
        <strain evidence="2">MHco3</strain>
    </source>
</reference>
<keyword evidence="1" id="KW-1185">Reference proteome</keyword>
<protein>
    <submittedName>
        <fullName evidence="2">Uncharacterized protein</fullName>
    </submittedName>
</protein>
<proteinExistence type="predicted"/>
<organism evidence="1 2">
    <name type="scientific">Haemonchus contortus</name>
    <name type="common">Barber pole worm</name>
    <dbReference type="NCBI Taxonomy" id="6289"/>
    <lineage>
        <taxon>Eukaryota</taxon>
        <taxon>Metazoa</taxon>
        <taxon>Ecdysozoa</taxon>
        <taxon>Nematoda</taxon>
        <taxon>Chromadorea</taxon>
        <taxon>Rhabditida</taxon>
        <taxon>Rhabditina</taxon>
        <taxon>Rhabditomorpha</taxon>
        <taxon>Strongyloidea</taxon>
        <taxon>Trichostrongylidae</taxon>
        <taxon>Haemonchus</taxon>
    </lineage>
</organism>